<keyword evidence="2" id="KW-0418">Kinase</keyword>
<comment type="caution">
    <text evidence="2">The sequence shown here is derived from an EMBL/GenBank/DDBJ whole genome shotgun (WGS) entry which is preliminary data.</text>
</comment>
<organism evidence="2 3">
    <name type="scientific">Pseudomonas fluvialis</name>
    <dbReference type="NCBI Taxonomy" id="1793966"/>
    <lineage>
        <taxon>Bacteria</taxon>
        <taxon>Pseudomonadati</taxon>
        <taxon>Pseudomonadota</taxon>
        <taxon>Gammaproteobacteria</taxon>
        <taxon>Pseudomonadales</taxon>
        <taxon>Pseudomonadaceae</taxon>
        <taxon>Pseudomonas</taxon>
    </lineage>
</organism>
<dbReference type="InterPro" id="IPR052735">
    <property type="entry name" value="NAD_biosynth-regulator"/>
</dbReference>
<dbReference type="Pfam" id="PF13521">
    <property type="entry name" value="AAA_28"/>
    <property type="match status" value="1"/>
</dbReference>
<dbReference type="InterPro" id="IPR027417">
    <property type="entry name" value="P-loop_NTPase"/>
</dbReference>
<dbReference type="PANTHER" id="PTHR37512:SF1">
    <property type="entry name" value="NADR_TTD14 AAA DOMAIN-CONTAINING PROTEIN"/>
    <property type="match status" value="1"/>
</dbReference>
<dbReference type="EMBL" id="JACHLL010000010">
    <property type="protein sequence ID" value="MBB6343460.1"/>
    <property type="molecule type" value="Genomic_DNA"/>
</dbReference>
<gene>
    <name evidence="2" type="ORF">HNP49_003662</name>
</gene>
<dbReference type="CDD" id="cd02019">
    <property type="entry name" value="NK"/>
    <property type="match status" value="1"/>
</dbReference>
<dbReference type="Proteomes" id="UP000557193">
    <property type="component" value="Unassembled WGS sequence"/>
</dbReference>
<feature type="domain" description="NadR/Ttd14 AAA" evidence="1">
    <location>
        <begin position="5"/>
        <end position="160"/>
    </location>
</feature>
<keyword evidence="3" id="KW-1185">Reference proteome</keyword>
<dbReference type="Gene3D" id="3.40.50.300">
    <property type="entry name" value="P-loop containing nucleotide triphosphate hydrolases"/>
    <property type="match status" value="1"/>
</dbReference>
<evidence type="ECO:0000259" key="1">
    <source>
        <dbReference type="Pfam" id="PF13521"/>
    </source>
</evidence>
<dbReference type="InterPro" id="IPR038727">
    <property type="entry name" value="NadR/Ttd14_AAA_dom"/>
</dbReference>
<dbReference type="GO" id="GO:0016301">
    <property type="term" value="F:kinase activity"/>
    <property type="evidence" value="ECO:0007669"/>
    <property type="project" value="UniProtKB-KW"/>
</dbReference>
<keyword evidence="2" id="KW-0808">Transferase</keyword>
<dbReference type="PANTHER" id="PTHR37512">
    <property type="entry name" value="TRIFUNCTIONAL NAD BIOSYNTHESIS/REGULATOR PROTEIN NADR"/>
    <property type="match status" value="1"/>
</dbReference>
<dbReference type="SUPFAM" id="SSF52540">
    <property type="entry name" value="P-loop containing nucleoside triphosphate hydrolases"/>
    <property type="match status" value="1"/>
</dbReference>
<dbReference type="AlphaFoldDB" id="A0A7X0EW44"/>
<accession>A0A7X0EW44</accession>
<reference evidence="2 3" key="1">
    <citation type="submission" date="2020-08" db="EMBL/GenBank/DDBJ databases">
        <title>Functional genomics of gut bacteria from endangered species of beetles.</title>
        <authorList>
            <person name="Carlos-Shanley C."/>
        </authorList>
    </citation>
    <scope>NUCLEOTIDE SEQUENCE [LARGE SCALE GENOMIC DNA]</scope>
    <source>
        <strain evidence="2 3">S00202</strain>
    </source>
</reference>
<evidence type="ECO:0000313" key="3">
    <source>
        <dbReference type="Proteomes" id="UP000557193"/>
    </source>
</evidence>
<evidence type="ECO:0000313" key="2">
    <source>
        <dbReference type="EMBL" id="MBB6343460.1"/>
    </source>
</evidence>
<proteinExistence type="predicted"/>
<name>A0A7X0EW44_9PSED</name>
<sequence>MKVLVLTGPESSGKSTLSLRLQQAFGGLCVAEQVRLYIEQSGRDTHYGDVDIIARQQLAAEDAARAARPHLLILDTHLLSNLLWSRLLFNNAPDWLEAALHQRQYDLHLLLDPRGVAWQADGQRCQPQLQERLRFHQDCQAWLEQHDQHYLAIGGDWQRREAQALEQVERWLKASSEA</sequence>
<dbReference type="RefSeq" id="WP_184685722.1">
    <property type="nucleotide sequence ID" value="NZ_JACHLL010000010.1"/>
</dbReference>
<protein>
    <submittedName>
        <fullName evidence="2">Nicotinamide riboside kinase</fullName>
    </submittedName>
</protein>